<dbReference type="SUPFAM" id="SSF47473">
    <property type="entry name" value="EF-hand"/>
    <property type="match status" value="1"/>
</dbReference>
<evidence type="ECO:0000256" key="2">
    <source>
        <dbReference type="ARBA" id="ARBA00022737"/>
    </source>
</evidence>
<evidence type="ECO:0000313" key="6">
    <source>
        <dbReference type="Proteomes" id="UP000827986"/>
    </source>
</evidence>
<evidence type="ECO:0000259" key="4">
    <source>
        <dbReference type="PROSITE" id="PS50222"/>
    </source>
</evidence>
<dbReference type="SMART" id="SM00054">
    <property type="entry name" value="EFh"/>
    <property type="match status" value="3"/>
</dbReference>
<evidence type="ECO:0000313" key="5">
    <source>
        <dbReference type="EMBL" id="KAH1171260.1"/>
    </source>
</evidence>
<gene>
    <name evidence="5" type="ORF">KIL84_006878</name>
</gene>
<dbReference type="InterPro" id="IPR018247">
    <property type="entry name" value="EF_Hand_1_Ca_BS"/>
</dbReference>
<keyword evidence="6" id="KW-1185">Reference proteome</keyword>
<dbReference type="PROSITE" id="PS00018">
    <property type="entry name" value="EF_HAND_1"/>
    <property type="match status" value="1"/>
</dbReference>
<keyword evidence="3" id="KW-0106">Calcium</keyword>
<dbReference type="Gene3D" id="1.10.238.10">
    <property type="entry name" value="EF-hand"/>
    <property type="match status" value="1"/>
</dbReference>
<dbReference type="InterPro" id="IPR050145">
    <property type="entry name" value="Centrin_CML-like"/>
</dbReference>
<dbReference type="CDD" id="cd00051">
    <property type="entry name" value="EFh"/>
    <property type="match status" value="2"/>
</dbReference>
<feature type="domain" description="EF-hand" evidence="4">
    <location>
        <begin position="34"/>
        <end position="69"/>
    </location>
</feature>
<dbReference type="PROSITE" id="PS50222">
    <property type="entry name" value="EF_HAND_2"/>
    <property type="match status" value="3"/>
</dbReference>
<dbReference type="EMBL" id="JAHDVG010000483">
    <property type="protein sequence ID" value="KAH1171260.1"/>
    <property type="molecule type" value="Genomic_DNA"/>
</dbReference>
<evidence type="ECO:0000256" key="3">
    <source>
        <dbReference type="ARBA" id="ARBA00022837"/>
    </source>
</evidence>
<organism evidence="5 6">
    <name type="scientific">Mauremys mutica</name>
    <name type="common">yellowpond turtle</name>
    <dbReference type="NCBI Taxonomy" id="74926"/>
    <lineage>
        <taxon>Eukaryota</taxon>
        <taxon>Metazoa</taxon>
        <taxon>Chordata</taxon>
        <taxon>Craniata</taxon>
        <taxon>Vertebrata</taxon>
        <taxon>Euteleostomi</taxon>
        <taxon>Archelosauria</taxon>
        <taxon>Testudinata</taxon>
        <taxon>Testudines</taxon>
        <taxon>Cryptodira</taxon>
        <taxon>Durocryptodira</taxon>
        <taxon>Testudinoidea</taxon>
        <taxon>Geoemydidae</taxon>
        <taxon>Geoemydinae</taxon>
        <taxon>Mauremys</taxon>
    </lineage>
</organism>
<comment type="caution">
    <text evidence="5">The sequence shown here is derived from an EMBL/GenBank/DDBJ whole genome shotgun (WGS) entry which is preliminary data.</text>
</comment>
<dbReference type="AlphaFoldDB" id="A0A9D3X2B1"/>
<feature type="domain" description="EF-hand" evidence="4">
    <location>
        <begin position="107"/>
        <end position="142"/>
    </location>
</feature>
<evidence type="ECO:0000256" key="1">
    <source>
        <dbReference type="ARBA" id="ARBA00022723"/>
    </source>
</evidence>
<keyword evidence="1" id="KW-0479">Metal-binding</keyword>
<dbReference type="Proteomes" id="UP000827986">
    <property type="component" value="Unassembled WGS sequence"/>
</dbReference>
<dbReference type="Pfam" id="PF13499">
    <property type="entry name" value="EF-hand_7"/>
    <property type="match status" value="2"/>
</dbReference>
<dbReference type="GO" id="GO:0005509">
    <property type="term" value="F:calcium ion binding"/>
    <property type="evidence" value="ECO:0007669"/>
    <property type="project" value="InterPro"/>
</dbReference>
<reference evidence="5" key="1">
    <citation type="submission" date="2021-09" db="EMBL/GenBank/DDBJ databases">
        <title>The genome of Mauremys mutica provides insights into the evolution of semi-aquatic lifestyle.</title>
        <authorList>
            <person name="Gong S."/>
            <person name="Gao Y."/>
        </authorList>
    </citation>
    <scope>NUCLEOTIDE SEQUENCE</scope>
    <source>
        <strain evidence="5">MM-2020</strain>
        <tissue evidence="5">Muscle</tissue>
    </source>
</reference>
<name>A0A9D3X2B1_9SAUR</name>
<dbReference type="PANTHER" id="PTHR23050">
    <property type="entry name" value="CALCIUM BINDING PROTEIN"/>
    <property type="match status" value="1"/>
</dbReference>
<proteinExistence type="predicted"/>
<keyword evidence="2" id="KW-0677">Repeat</keyword>
<dbReference type="InterPro" id="IPR011992">
    <property type="entry name" value="EF-hand-dom_pair"/>
</dbReference>
<sequence>AEVKRGGRVAITEERGEGSRVMCAAPSQAGSGEPGRERYVRVFEACDEDKKGYLSREDFKVAVVMLFGYKPSKVEVDSVMASVQQKNSGVLLEEFLKLMSTKKAAQLHHSEIRQIFTAFDMQYRGFLTLEDFKRAFNSIAPKLPERIIVEAFREVDQDSDGHVSFKEFESAMNYGQNEVSQLHFA</sequence>
<feature type="non-terminal residue" evidence="5">
    <location>
        <position position="1"/>
    </location>
</feature>
<accession>A0A9D3X2B1</accession>
<protein>
    <recommendedName>
        <fullName evidence="4">EF-hand domain-containing protein</fullName>
    </recommendedName>
</protein>
<feature type="domain" description="EF-hand" evidence="4">
    <location>
        <begin position="143"/>
        <end position="178"/>
    </location>
</feature>
<dbReference type="InterPro" id="IPR002048">
    <property type="entry name" value="EF_hand_dom"/>
</dbReference>
<dbReference type="FunFam" id="1.10.238.10:FF:000003">
    <property type="entry name" value="Calmodulin A"/>
    <property type="match status" value="1"/>
</dbReference>